<dbReference type="EC" id="1.3.1.71" evidence="15 18"/>
<dbReference type="VEuPathDB" id="FungiDB:BON22_0041"/>
<keyword evidence="9 18" id="KW-0560">Oxidoreductase</keyword>
<evidence type="ECO:0000256" key="5">
    <source>
        <dbReference type="ARBA" id="ARBA00022824"/>
    </source>
</evidence>
<dbReference type="GO" id="GO:0006696">
    <property type="term" value="P:ergosterol biosynthetic process"/>
    <property type="evidence" value="ECO:0007669"/>
    <property type="project" value="TreeGrafter"/>
</dbReference>
<name>A0A061ATY1_CYBFA</name>
<evidence type="ECO:0000256" key="8">
    <source>
        <dbReference type="ARBA" id="ARBA00022989"/>
    </source>
</evidence>
<feature type="transmembrane region" description="Helical" evidence="18">
    <location>
        <begin position="271"/>
        <end position="294"/>
    </location>
</feature>
<dbReference type="Gene3D" id="1.20.120.1630">
    <property type="match status" value="1"/>
</dbReference>
<dbReference type="OMA" id="QLPYFCN"/>
<keyword evidence="14 18" id="KW-0753">Steroid metabolism</keyword>
<keyword evidence="10 18" id="KW-0756">Sterol biosynthesis</keyword>
<evidence type="ECO:0000256" key="4">
    <source>
        <dbReference type="ARBA" id="ARBA00022692"/>
    </source>
</evidence>
<feature type="transmembrane region" description="Helical" evidence="18">
    <location>
        <begin position="306"/>
        <end position="323"/>
    </location>
</feature>
<dbReference type="InterPro" id="IPR018083">
    <property type="entry name" value="Sterol_reductase_CS"/>
</dbReference>
<accession>A0A061ATY1</accession>
<keyword evidence="7 18" id="KW-0752">Steroid biosynthesis</keyword>
<keyword evidence="11 18" id="KW-0443">Lipid metabolism</keyword>
<dbReference type="AlphaFoldDB" id="A0A061ATY1"/>
<keyword evidence="5" id="KW-0256">Endoplasmic reticulum</keyword>
<dbReference type="PANTHER" id="PTHR21257:SF31">
    <property type="entry name" value="DELTA(24(24(1)))-STEROL REDUCTASE ERG4"/>
    <property type="match status" value="1"/>
</dbReference>
<comment type="pathway">
    <text evidence="17">Steroid metabolism; ergosterol biosynthesis; ergosterol from zymosterol: step 5/5.</text>
</comment>
<comment type="similarity">
    <text evidence="2 18">Belongs to the ERG4/ERG24 family.</text>
</comment>
<keyword evidence="12 18" id="KW-0472">Membrane</keyword>
<evidence type="ECO:0000256" key="1">
    <source>
        <dbReference type="ARBA" id="ARBA00004477"/>
    </source>
</evidence>
<evidence type="ECO:0000256" key="3">
    <source>
        <dbReference type="ARBA" id="ARBA00022516"/>
    </source>
</evidence>
<proteinExistence type="inferred from homology"/>
<feature type="transmembrane region" description="Helical" evidence="18">
    <location>
        <begin position="116"/>
        <end position="140"/>
    </location>
</feature>
<evidence type="ECO:0000256" key="14">
    <source>
        <dbReference type="ARBA" id="ARBA00023221"/>
    </source>
</evidence>
<evidence type="ECO:0000256" key="7">
    <source>
        <dbReference type="ARBA" id="ARBA00022955"/>
    </source>
</evidence>
<dbReference type="EMBL" id="LK052887">
    <property type="protein sequence ID" value="CDR38841.1"/>
    <property type="molecule type" value="Genomic_DNA"/>
</dbReference>
<keyword evidence="3 18" id="KW-0444">Lipid biosynthesis</keyword>
<dbReference type="GO" id="GO:0000246">
    <property type="term" value="F:Delta24(24-1) sterol reductase activity"/>
    <property type="evidence" value="ECO:0007669"/>
    <property type="project" value="UniProtKB-EC"/>
</dbReference>
<feature type="transmembrane region" description="Helical" evidence="18">
    <location>
        <begin position="78"/>
        <end position="96"/>
    </location>
</feature>
<dbReference type="OrthoDB" id="5326588at2759"/>
<evidence type="ECO:0000256" key="10">
    <source>
        <dbReference type="ARBA" id="ARBA00023011"/>
    </source>
</evidence>
<feature type="transmembrane region" description="Helical" evidence="18">
    <location>
        <begin position="212"/>
        <end position="229"/>
    </location>
</feature>
<evidence type="ECO:0000256" key="6">
    <source>
        <dbReference type="ARBA" id="ARBA00022857"/>
    </source>
</evidence>
<protein>
    <recommendedName>
        <fullName evidence="15 18">Delta(24(24(1)))-sterol reductase</fullName>
        <ecNumber evidence="15 18">1.3.1.71</ecNumber>
    </recommendedName>
    <alternativeName>
        <fullName evidence="18">C-24(28) sterol reductase</fullName>
    </alternativeName>
    <alternativeName>
        <fullName evidence="18">Sterol Delta(24(28))-reductase</fullName>
    </alternativeName>
</protein>
<comment type="catalytic activity">
    <reaction evidence="16">
        <text>ergosterol + NADP(+) = ergosta-5,7,22,24(28)-tetraen-3beta-ol + NADPH + H(+)</text>
        <dbReference type="Rhea" id="RHEA:18501"/>
        <dbReference type="ChEBI" id="CHEBI:15378"/>
        <dbReference type="ChEBI" id="CHEBI:16933"/>
        <dbReference type="ChEBI" id="CHEBI:18249"/>
        <dbReference type="ChEBI" id="CHEBI:57783"/>
        <dbReference type="ChEBI" id="CHEBI:58349"/>
        <dbReference type="EC" id="1.3.1.71"/>
    </reaction>
    <physiologicalReaction direction="right-to-left" evidence="16">
        <dbReference type="Rhea" id="RHEA:18503"/>
    </physiologicalReaction>
</comment>
<dbReference type="GO" id="GO:0005789">
    <property type="term" value="C:endoplasmic reticulum membrane"/>
    <property type="evidence" value="ECO:0007669"/>
    <property type="project" value="UniProtKB-SubCell"/>
</dbReference>
<feature type="transmembrane region" description="Helical" evidence="18">
    <location>
        <begin position="403"/>
        <end position="420"/>
    </location>
</feature>
<keyword evidence="13 18" id="KW-1207">Sterol metabolism</keyword>
<sequence length="450" mass="52663">MARDDSRYLQGKIEYEFGGTAGALGMMIGFPLLMWYMWISAEFYNGQFATPAPGESFQDFVKHLYQIFLDHGVPSARAWRIFLTFTAVQVAFYYILPGVWTKGQPLKHLKGKQLPYFCNAMSTFYTSNVIALVLHFTGIFPLYTILDLFGEIMTVAIIIGISFSIFLYLFTLFVTKDYHNMTGNHIYDLFMGAPLNPRVGILDLKMFFEVRLPWFILFFLTLAATLRQIETYGYLSPQLGLIMLAHWSYANACAKGEELIVPTWDMAYEKFGFMLIFWNIAGVPFTYCHCTLYLSYHDPKEYAWSTPYMVTLYVVYIIAYYFFDTSNSQKSYFRKRLRGDLGVRKTFPYLPRQYIDNPKILTTKIGTHFLIDGWWAYARKPHYTADYTQALIWGLTCGTASPLPWFFPVFFFVVLIHRAFRDQHKLEKKYGEDWLKYKQAVPYMFIPYII</sequence>
<evidence type="ECO:0000256" key="18">
    <source>
        <dbReference type="RuleBase" id="RU369120"/>
    </source>
</evidence>
<dbReference type="PROSITE" id="PS01017">
    <property type="entry name" value="STEROL_REDUCT_1"/>
    <property type="match status" value="1"/>
</dbReference>
<comment type="subcellular location">
    <subcellularLocation>
        <location evidence="1">Endoplasmic reticulum membrane</location>
        <topology evidence="1">Multi-pass membrane protein</topology>
    </subcellularLocation>
</comment>
<keyword evidence="21" id="KW-1185">Reference proteome</keyword>
<evidence type="ECO:0000256" key="2">
    <source>
        <dbReference type="ARBA" id="ARBA00005402"/>
    </source>
</evidence>
<gene>
    <name evidence="20" type="ORF">BON22_0041</name>
    <name evidence="19" type="ORF">CYFA0S_02e06832g</name>
</gene>
<evidence type="ECO:0000313" key="19">
    <source>
        <dbReference type="EMBL" id="CDR38841.1"/>
    </source>
</evidence>
<evidence type="ECO:0000256" key="11">
    <source>
        <dbReference type="ARBA" id="ARBA00023098"/>
    </source>
</evidence>
<evidence type="ECO:0000256" key="17">
    <source>
        <dbReference type="ARBA" id="ARBA00060711"/>
    </source>
</evidence>
<dbReference type="Pfam" id="PF01222">
    <property type="entry name" value="ERG4_ERG24"/>
    <property type="match status" value="1"/>
</dbReference>
<organism evidence="19">
    <name type="scientific">Cyberlindnera fabianii</name>
    <name type="common">Yeast</name>
    <name type="synonym">Hansenula fabianii</name>
    <dbReference type="NCBI Taxonomy" id="36022"/>
    <lineage>
        <taxon>Eukaryota</taxon>
        <taxon>Fungi</taxon>
        <taxon>Dikarya</taxon>
        <taxon>Ascomycota</taxon>
        <taxon>Saccharomycotina</taxon>
        <taxon>Saccharomycetes</taxon>
        <taxon>Phaffomycetales</taxon>
        <taxon>Phaffomycetaceae</taxon>
        <taxon>Cyberlindnera</taxon>
    </lineage>
</organism>
<keyword evidence="8 18" id="KW-1133">Transmembrane helix</keyword>
<reference evidence="20" key="3">
    <citation type="submission" date="2017-01" db="EMBL/GenBank/DDBJ databases">
        <authorList>
            <person name="Mah S.A."/>
            <person name="Swanson W.J."/>
            <person name="Moy G.W."/>
            <person name="Vacquier V.D."/>
        </authorList>
    </citation>
    <scope>NUCLEOTIDE SEQUENCE [LARGE SCALE GENOMIC DNA]</scope>
    <source>
        <strain evidence="20">65</strain>
    </source>
</reference>
<feature type="transmembrane region" description="Helical" evidence="18">
    <location>
        <begin position="152"/>
        <end position="174"/>
    </location>
</feature>
<dbReference type="InterPro" id="IPR001171">
    <property type="entry name" value="ERG24_DHCR-like"/>
</dbReference>
<dbReference type="STRING" id="36022.A0A061ATY1"/>
<reference evidence="19" key="1">
    <citation type="journal article" date="2014" name="Genome Announc.">
        <title>Genome sequence of the yeast Cyberlindnera fabianii (Hansenula fabianii).</title>
        <authorList>
            <person name="Freel K.C."/>
            <person name="Sarilar V."/>
            <person name="Neuveglise C."/>
            <person name="Devillers H."/>
            <person name="Friedrich A."/>
            <person name="Schacherer J."/>
        </authorList>
    </citation>
    <scope>NUCLEOTIDE SEQUENCE</scope>
    <source>
        <strain evidence="19">YJS4271</strain>
    </source>
</reference>
<dbReference type="PANTHER" id="PTHR21257">
    <property type="entry name" value="DELTA(14)-STEROL REDUCTASE"/>
    <property type="match status" value="1"/>
</dbReference>
<dbReference type="Proteomes" id="UP000189513">
    <property type="component" value="Unassembled WGS sequence"/>
</dbReference>
<keyword evidence="6" id="KW-0521">NADP</keyword>
<dbReference type="FunFam" id="1.20.120.1630:FF:000003">
    <property type="entry name" value="C-24(28) sterol reductase"/>
    <property type="match status" value="1"/>
</dbReference>
<dbReference type="EMBL" id="MPUK01000001">
    <property type="protein sequence ID" value="ONH69907.1"/>
    <property type="molecule type" value="Genomic_DNA"/>
</dbReference>
<evidence type="ECO:0000256" key="16">
    <source>
        <dbReference type="ARBA" id="ARBA00048918"/>
    </source>
</evidence>
<evidence type="ECO:0000256" key="13">
    <source>
        <dbReference type="ARBA" id="ARBA00023166"/>
    </source>
</evidence>
<evidence type="ECO:0000313" key="21">
    <source>
        <dbReference type="Proteomes" id="UP000189513"/>
    </source>
</evidence>
<evidence type="ECO:0000256" key="12">
    <source>
        <dbReference type="ARBA" id="ARBA00023136"/>
    </source>
</evidence>
<evidence type="ECO:0000256" key="9">
    <source>
        <dbReference type="ARBA" id="ARBA00023002"/>
    </source>
</evidence>
<evidence type="ECO:0000256" key="15">
    <source>
        <dbReference type="ARBA" id="ARBA00038892"/>
    </source>
</evidence>
<keyword evidence="4 18" id="KW-0812">Transmembrane</keyword>
<reference evidence="21" key="2">
    <citation type="journal article" date="2017" name="Genome Announc.">
        <title>Genome sequences of Cyberlindnera fabianii 65, Pichia kudriavzevii 129, and Saccharomyces cerevisiae 131 isolated from fermented masau fruits in Zimbabwe.</title>
        <authorList>
            <person name="van Rijswijck I.M.H."/>
            <person name="Derks M.F.L."/>
            <person name="Abee T."/>
            <person name="de Ridder D."/>
            <person name="Smid E.J."/>
        </authorList>
    </citation>
    <scope>NUCLEOTIDE SEQUENCE [LARGE SCALE GENOMIC DNA]</scope>
    <source>
        <strain evidence="21">65</strain>
    </source>
</reference>
<evidence type="ECO:0000313" key="20">
    <source>
        <dbReference type="EMBL" id="ONH69907.1"/>
    </source>
</evidence>
<feature type="transmembrane region" description="Helical" evidence="18">
    <location>
        <begin position="21"/>
        <end position="39"/>
    </location>
</feature>